<proteinExistence type="predicted"/>
<keyword evidence="2" id="KW-1185">Reference proteome</keyword>
<dbReference type="Proteomes" id="UP000185544">
    <property type="component" value="Chromosome"/>
</dbReference>
<dbReference type="EMBL" id="CP016908">
    <property type="protein sequence ID" value="APR99951.1"/>
    <property type="molecule type" value="Genomic_DNA"/>
</dbReference>
<dbReference type="STRING" id="1882918.BCY86_04085"/>
<dbReference type="AlphaFoldDB" id="A0A1L6MWQ2"/>
<name>A0A1L6MWQ2_9BACT</name>
<accession>A0A1L6MWQ2</accession>
<sequence length="120" mass="13667">MTEFLAQDSSLKMGNLVEKKVFSNLKVPLVSAIFTKAWCWMTAFSLWREALWTALFLGWDRVFLELWRGSQCSAQSLIVEEPNPSQTLFDGFGMTRKWDLLSDPALLRHFGAAGSLFDTL</sequence>
<evidence type="ECO:0000313" key="1">
    <source>
        <dbReference type="EMBL" id="APR99951.1"/>
    </source>
</evidence>
<reference evidence="1 2" key="1">
    <citation type="submission" date="2016-08" db="EMBL/GenBank/DDBJ databases">
        <title>Identification and validation of antigenic proteins from Pajaroellobacter abortibovis using de-novo genome sequence assembly and reverse vaccinology.</title>
        <authorList>
            <person name="Welly B.T."/>
            <person name="Miller M.R."/>
            <person name="Stott J.L."/>
            <person name="Blanchard M.T."/>
            <person name="Islas-Trejo A.D."/>
            <person name="O'Rourke S.M."/>
            <person name="Young A.E."/>
            <person name="Medrano J.F."/>
            <person name="Van Eenennaam A.L."/>
        </authorList>
    </citation>
    <scope>NUCLEOTIDE SEQUENCE [LARGE SCALE GENOMIC DNA]</scope>
    <source>
        <strain evidence="1 2">BTF92-0548A/99-0131</strain>
    </source>
</reference>
<evidence type="ECO:0000313" key="2">
    <source>
        <dbReference type="Proteomes" id="UP000185544"/>
    </source>
</evidence>
<organism evidence="1 2">
    <name type="scientific">Pajaroellobacter abortibovis</name>
    <dbReference type="NCBI Taxonomy" id="1882918"/>
    <lineage>
        <taxon>Bacteria</taxon>
        <taxon>Pseudomonadati</taxon>
        <taxon>Myxococcota</taxon>
        <taxon>Polyangia</taxon>
        <taxon>Polyangiales</taxon>
        <taxon>Polyangiaceae</taxon>
    </lineage>
</organism>
<protein>
    <submittedName>
        <fullName evidence="1">Uncharacterized protein</fullName>
    </submittedName>
</protein>
<dbReference type="KEGG" id="pabo:BCY86_04085"/>
<gene>
    <name evidence="1" type="ORF">BCY86_04085</name>
</gene>